<gene>
    <name evidence="2" type="ORF">BI308_18045</name>
</gene>
<reference evidence="2" key="1">
    <citation type="submission" date="2016-10" db="EMBL/GenBank/DDBJ databases">
        <title>CRISPR-Cas defence system in Roseofilum reptotaenium: evidence of a bacteriophage-cyanobacterium arms race in the coral black band disease.</title>
        <authorList>
            <person name="Buerger P."/>
            <person name="Wood-Charlson E.M."/>
            <person name="Weynberg K.D."/>
            <person name="Willis B."/>
            <person name="Van Oppen M.J."/>
        </authorList>
    </citation>
    <scope>NUCLEOTIDE SEQUENCE [LARGE SCALE GENOMIC DNA]</scope>
    <source>
        <strain evidence="2">AO1-A</strain>
    </source>
</reference>
<name>A0A1L9QNE2_9CYAN</name>
<evidence type="ECO:0000256" key="1">
    <source>
        <dbReference type="SAM" id="Coils"/>
    </source>
</evidence>
<accession>A0A1L9QNE2</accession>
<evidence type="ECO:0000313" key="2">
    <source>
        <dbReference type="EMBL" id="OJJ24169.1"/>
    </source>
</evidence>
<proteinExistence type="predicted"/>
<dbReference type="AlphaFoldDB" id="A0A1L9QNE2"/>
<protein>
    <submittedName>
        <fullName evidence="2">Uncharacterized protein</fullName>
    </submittedName>
</protein>
<keyword evidence="1" id="KW-0175">Coiled coil</keyword>
<evidence type="ECO:0000313" key="3">
    <source>
        <dbReference type="Proteomes" id="UP000183940"/>
    </source>
</evidence>
<feature type="coiled-coil region" evidence="1">
    <location>
        <begin position="88"/>
        <end position="165"/>
    </location>
</feature>
<organism evidence="2 3">
    <name type="scientific">Roseofilum reptotaenium AO1-A</name>
    <dbReference type="NCBI Taxonomy" id="1925591"/>
    <lineage>
        <taxon>Bacteria</taxon>
        <taxon>Bacillati</taxon>
        <taxon>Cyanobacteriota</taxon>
        <taxon>Cyanophyceae</taxon>
        <taxon>Desertifilales</taxon>
        <taxon>Desertifilaceae</taxon>
        <taxon>Roseofilum</taxon>
    </lineage>
</organism>
<comment type="caution">
    <text evidence="2">The sequence shown here is derived from an EMBL/GenBank/DDBJ whole genome shotgun (WGS) entry which is preliminary data.</text>
</comment>
<sequence length="233" mass="26636">MRVERAKVRRITSLVSGALKDVRGKMPVSLVLTKSDLIENYTRNGLTPIENIINLTSQSELVKSVLVPIACTPRRLRNVEAPTLFSLQVAIQSRIDSLQAELEQLKEKKKEQRSEYLSNSNKASGIFGGIRDLVKEHILEEEPYRTKAERSRAKLEETEKIIEKRYSVLKPLREPSNALSVYTNKLISVQQGCSLGTYAIRLSKLTFSERLGRLLHKVLKFFSRIFNSIFQIY</sequence>
<keyword evidence="3" id="KW-1185">Reference proteome</keyword>
<dbReference type="STRING" id="1925591.BI308_18045"/>
<dbReference type="Proteomes" id="UP000183940">
    <property type="component" value="Unassembled WGS sequence"/>
</dbReference>
<dbReference type="EMBL" id="MLAW01000036">
    <property type="protein sequence ID" value="OJJ24169.1"/>
    <property type="molecule type" value="Genomic_DNA"/>
</dbReference>